<comment type="subcellular location">
    <subcellularLocation>
        <location evidence="4 14">Cytoplasm</location>
    </subcellularLocation>
</comment>
<dbReference type="GO" id="GO:0005737">
    <property type="term" value="C:cytoplasm"/>
    <property type="evidence" value="ECO:0007669"/>
    <property type="project" value="UniProtKB-SubCell"/>
</dbReference>
<evidence type="ECO:0000256" key="10">
    <source>
        <dbReference type="ARBA" id="ARBA00022723"/>
    </source>
</evidence>
<evidence type="ECO:0000256" key="14">
    <source>
        <dbReference type="HAMAP-Rule" id="MF_00052"/>
    </source>
</evidence>
<keyword evidence="20" id="KW-1185">Reference proteome</keyword>
<proteinExistence type="inferred from homology"/>
<evidence type="ECO:0000256" key="1">
    <source>
        <dbReference type="ARBA" id="ARBA00000077"/>
    </source>
</evidence>
<dbReference type="Gene3D" id="3.30.420.10">
    <property type="entry name" value="Ribonuclease H-like superfamily/Ribonuclease H"/>
    <property type="match status" value="1"/>
</dbReference>
<dbReference type="InterPro" id="IPR001352">
    <property type="entry name" value="RNase_HII/HIII"/>
</dbReference>
<keyword evidence="12 14" id="KW-0378">Hydrolase</keyword>
<dbReference type="AlphaFoldDB" id="A0AA37QD08"/>
<gene>
    <name evidence="14 19" type="primary">rnhB</name>
    <name evidence="19" type="ORF">rosag_45800</name>
</gene>
<dbReference type="RefSeq" id="WP_284352493.1">
    <property type="nucleotide sequence ID" value="NZ_BRXS01000007.1"/>
</dbReference>
<reference evidence="19" key="1">
    <citation type="submission" date="2022-08" db="EMBL/GenBank/DDBJ databases">
        <title>Draft genome sequencing of Roseisolibacter agri AW1220.</title>
        <authorList>
            <person name="Tobiishi Y."/>
            <person name="Tonouchi A."/>
        </authorList>
    </citation>
    <scope>NUCLEOTIDE SEQUENCE</scope>
    <source>
        <strain evidence="19">AW1220</strain>
    </source>
</reference>
<feature type="binding site" evidence="14 15">
    <location>
        <position position="23"/>
    </location>
    <ligand>
        <name>a divalent metal cation</name>
        <dbReference type="ChEBI" id="CHEBI:60240"/>
    </ligand>
</feature>
<comment type="cofactor">
    <cofactor evidence="2">
        <name>Mg(2+)</name>
        <dbReference type="ChEBI" id="CHEBI:18420"/>
    </cofactor>
</comment>
<feature type="domain" description="RNase H type-2" evidence="18">
    <location>
        <begin position="16"/>
        <end position="216"/>
    </location>
</feature>
<dbReference type="NCBIfam" id="NF000595">
    <property type="entry name" value="PRK00015.1-3"/>
    <property type="match status" value="1"/>
</dbReference>
<dbReference type="PANTHER" id="PTHR10954:SF18">
    <property type="entry name" value="RIBONUCLEASE HII"/>
    <property type="match status" value="1"/>
</dbReference>
<evidence type="ECO:0000256" key="2">
    <source>
        <dbReference type="ARBA" id="ARBA00001946"/>
    </source>
</evidence>
<feature type="binding site" evidence="14 15">
    <location>
        <position position="22"/>
    </location>
    <ligand>
        <name>a divalent metal cation</name>
        <dbReference type="ChEBI" id="CHEBI:60240"/>
    </ligand>
</feature>
<dbReference type="GO" id="GO:0032299">
    <property type="term" value="C:ribonuclease H2 complex"/>
    <property type="evidence" value="ECO:0007669"/>
    <property type="project" value="TreeGrafter"/>
</dbReference>
<evidence type="ECO:0000256" key="8">
    <source>
        <dbReference type="ARBA" id="ARBA00022490"/>
    </source>
</evidence>
<sequence>MRWSELERAVRVAHGPLVAGVDEVGRGPLAGPVVACAVVMPADARAIGGIDDSKKLDAEERERLARLIRRKALAVGVGAASAREVDALNVYHATTLAMRRALARLGAGLGAAPDHVLVDGKPIRTLGVEHTAVVGGDARCYAIACASIVAKVTRDRLMHALARRHPAYAWTRNVGYGTPAHLDAIARHGLTAHHRRSFCARAQIELALEEPPAATEATPAAGEAPVAPTE</sequence>
<dbReference type="GO" id="GO:0043137">
    <property type="term" value="P:DNA replication, removal of RNA primer"/>
    <property type="evidence" value="ECO:0007669"/>
    <property type="project" value="TreeGrafter"/>
</dbReference>
<evidence type="ECO:0000256" key="15">
    <source>
        <dbReference type="PROSITE-ProRule" id="PRU01319"/>
    </source>
</evidence>
<keyword evidence="10 14" id="KW-0479">Metal-binding</keyword>
<dbReference type="GO" id="GO:0004523">
    <property type="term" value="F:RNA-DNA hybrid ribonuclease activity"/>
    <property type="evidence" value="ECO:0007669"/>
    <property type="project" value="UniProtKB-UniRule"/>
</dbReference>
<dbReference type="PANTHER" id="PTHR10954">
    <property type="entry name" value="RIBONUCLEASE H2 SUBUNIT A"/>
    <property type="match status" value="1"/>
</dbReference>
<protein>
    <recommendedName>
        <fullName evidence="7 14">Ribonuclease HII</fullName>
        <shortName evidence="14">RNase HII</shortName>
        <ecNumber evidence="6 14">3.1.26.4</ecNumber>
    </recommendedName>
</protein>
<dbReference type="InterPro" id="IPR022898">
    <property type="entry name" value="RNase_HII"/>
</dbReference>
<dbReference type="HAMAP" id="MF_00052_B">
    <property type="entry name" value="RNase_HII_B"/>
    <property type="match status" value="1"/>
</dbReference>
<keyword evidence="9 14" id="KW-0540">Nuclease</keyword>
<dbReference type="CDD" id="cd07182">
    <property type="entry name" value="RNase_HII_bacteria_HII_like"/>
    <property type="match status" value="1"/>
</dbReference>
<dbReference type="GO" id="GO:0003723">
    <property type="term" value="F:RNA binding"/>
    <property type="evidence" value="ECO:0007669"/>
    <property type="project" value="UniProtKB-UniRule"/>
</dbReference>
<keyword evidence="13 14" id="KW-0464">Manganese</keyword>
<evidence type="ECO:0000256" key="9">
    <source>
        <dbReference type="ARBA" id="ARBA00022722"/>
    </source>
</evidence>
<dbReference type="Pfam" id="PF01351">
    <property type="entry name" value="RNase_HII"/>
    <property type="match status" value="1"/>
</dbReference>
<dbReference type="PROSITE" id="PS51975">
    <property type="entry name" value="RNASE_H_2"/>
    <property type="match status" value="1"/>
</dbReference>
<dbReference type="EMBL" id="BRXS01000007">
    <property type="protein sequence ID" value="GLC28067.1"/>
    <property type="molecule type" value="Genomic_DNA"/>
</dbReference>
<accession>A0AA37QD08</accession>
<comment type="function">
    <text evidence="3 14 16">Endonuclease that specifically degrades the RNA of RNA-DNA hybrids.</text>
</comment>
<dbReference type="SUPFAM" id="SSF53098">
    <property type="entry name" value="Ribonuclease H-like"/>
    <property type="match status" value="1"/>
</dbReference>
<evidence type="ECO:0000256" key="12">
    <source>
        <dbReference type="ARBA" id="ARBA00022801"/>
    </source>
</evidence>
<comment type="catalytic activity">
    <reaction evidence="1 14 15 16">
        <text>Endonucleolytic cleavage to 5'-phosphomonoester.</text>
        <dbReference type="EC" id="3.1.26.4"/>
    </reaction>
</comment>
<comment type="similarity">
    <text evidence="5 14 16">Belongs to the RNase HII family.</text>
</comment>
<evidence type="ECO:0000256" key="11">
    <source>
        <dbReference type="ARBA" id="ARBA00022759"/>
    </source>
</evidence>
<feature type="region of interest" description="Disordered" evidence="17">
    <location>
        <begin position="210"/>
        <end position="230"/>
    </location>
</feature>
<name>A0AA37QD08_9BACT</name>
<evidence type="ECO:0000256" key="13">
    <source>
        <dbReference type="ARBA" id="ARBA00023211"/>
    </source>
</evidence>
<evidence type="ECO:0000313" key="20">
    <source>
        <dbReference type="Proteomes" id="UP001161325"/>
    </source>
</evidence>
<evidence type="ECO:0000256" key="5">
    <source>
        <dbReference type="ARBA" id="ARBA00007383"/>
    </source>
</evidence>
<dbReference type="InterPro" id="IPR024567">
    <property type="entry name" value="RNase_HII/HIII_dom"/>
</dbReference>
<evidence type="ECO:0000256" key="7">
    <source>
        <dbReference type="ARBA" id="ARBA00019179"/>
    </source>
</evidence>
<evidence type="ECO:0000313" key="19">
    <source>
        <dbReference type="EMBL" id="GLC28067.1"/>
    </source>
</evidence>
<evidence type="ECO:0000256" key="17">
    <source>
        <dbReference type="SAM" id="MobiDB-lite"/>
    </source>
</evidence>
<comment type="caution">
    <text evidence="19">The sequence shown here is derived from an EMBL/GenBank/DDBJ whole genome shotgun (WGS) entry which is preliminary data.</text>
</comment>
<dbReference type="GO" id="GO:0006298">
    <property type="term" value="P:mismatch repair"/>
    <property type="evidence" value="ECO:0007669"/>
    <property type="project" value="TreeGrafter"/>
</dbReference>
<evidence type="ECO:0000256" key="16">
    <source>
        <dbReference type="RuleBase" id="RU003515"/>
    </source>
</evidence>
<evidence type="ECO:0000259" key="18">
    <source>
        <dbReference type="PROSITE" id="PS51975"/>
    </source>
</evidence>
<keyword evidence="11 14" id="KW-0255">Endonuclease</keyword>
<evidence type="ECO:0000256" key="4">
    <source>
        <dbReference type="ARBA" id="ARBA00004496"/>
    </source>
</evidence>
<evidence type="ECO:0000256" key="6">
    <source>
        <dbReference type="ARBA" id="ARBA00012180"/>
    </source>
</evidence>
<dbReference type="InterPro" id="IPR012337">
    <property type="entry name" value="RNaseH-like_sf"/>
</dbReference>
<dbReference type="Proteomes" id="UP001161325">
    <property type="component" value="Unassembled WGS sequence"/>
</dbReference>
<dbReference type="InterPro" id="IPR036397">
    <property type="entry name" value="RNaseH_sf"/>
</dbReference>
<keyword evidence="8 14" id="KW-0963">Cytoplasm</keyword>
<feature type="binding site" evidence="14 15">
    <location>
        <position position="119"/>
    </location>
    <ligand>
        <name>a divalent metal cation</name>
        <dbReference type="ChEBI" id="CHEBI:60240"/>
    </ligand>
</feature>
<dbReference type="EC" id="3.1.26.4" evidence="6 14"/>
<comment type="cofactor">
    <cofactor evidence="14 15">
        <name>Mn(2+)</name>
        <dbReference type="ChEBI" id="CHEBI:29035"/>
    </cofactor>
    <cofactor evidence="14 15">
        <name>Mg(2+)</name>
        <dbReference type="ChEBI" id="CHEBI:18420"/>
    </cofactor>
    <text evidence="14 15">Manganese or magnesium. Binds 1 divalent metal ion per monomer in the absence of substrate. May bind a second metal ion after substrate binding.</text>
</comment>
<evidence type="ECO:0000256" key="3">
    <source>
        <dbReference type="ARBA" id="ARBA00004065"/>
    </source>
</evidence>
<organism evidence="19 20">
    <name type="scientific">Roseisolibacter agri</name>
    <dbReference type="NCBI Taxonomy" id="2014610"/>
    <lineage>
        <taxon>Bacteria</taxon>
        <taxon>Pseudomonadati</taxon>
        <taxon>Gemmatimonadota</taxon>
        <taxon>Gemmatimonadia</taxon>
        <taxon>Gemmatimonadales</taxon>
        <taxon>Gemmatimonadaceae</taxon>
        <taxon>Roseisolibacter</taxon>
    </lineage>
</organism>
<dbReference type="GO" id="GO:0030145">
    <property type="term" value="F:manganese ion binding"/>
    <property type="evidence" value="ECO:0007669"/>
    <property type="project" value="UniProtKB-UniRule"/>
</dbReference>